<dbReference type="HOGENOM" id="CLU_078449_0_0_9"/>
<keyword evidence="4 8" id="KW-0812">Transmembrane</keyword>
<dbReference type="GO" id="GO:0005886">
    <property type="term" value="C:plasma membrane"/>
    <property type="evidence" value="ECO:0007669"/>
    <property type="project" value="UniProtKB-SubCell"/>
</dbReference>
<accession>M1ZH76</accession>
<feature type="binding site" evidence="7">
    <location>
        <position position="211"/>
    </location>
    <ligand>
        <name>Mg(2+)</name>
        <dbReference type="ChEBI" id="CHEBI:18420"/>
    </ligand>
</feature>
<evidence type="ECO:0008006" key="11">
    <source>
        <dbReference type="Google" id="ProtNLM"/>
    </source>
</evidence>
<keyword evidence="6 8" id="KW-0472">Membrane</keyword>
<dbReference type="PANTHER" id="PTHR22926">
    <property type="entry name" value="PHOSPHO-N-ACETYLMURAMOYL-PENTAPEPTIDE-TRANSFERASE"/>
    <property type="match status" value="1"/>
</dbReference>
<gene>
    <name evidence="9" type="ORF">CUESP1_1781</name>
</gene>
<feature type="transmembrane region" description="Helical" evidence="8">
    <location>
        <begin position="72"/>
        <end position="92"/>
    </location>
</feature>
<feature type="transmembrane region" description="Helical" evidence="8">
    <location>
        <begin position="212"/>
        <end position="229"/>
    </location>
</feature>
<evidence type="ECO:0000256" key="2">
    <source>
        <dbReference type="ARBA" id="ARBA00022475"/>
    </source>
</evidence>
<feature type="binding site" evidence="7">
    <location>
        <position position="155"/>
    </location>
    <ligand>
        <name>Mg(2+)</name>
        <dbReference type="ChEBI" id="CHEBI:18420"/>
    </ligand>
</feature>
<keyword evidence="7" id="KW-0479">Metal-binding</keyword>
<dbReference type="EMBL" id="LT669839">
    <property type="protein sequence ID" value="SHD77144.1"/>
    <property type="molecule type" value="Genomic_DNA"/>
</dbReference>
<organism evidence="9 10">
    <name type="scientific">[Clostridium] ultunense Esp</name>
    <dbReference type="NCBI Taxonomy" id="1288971"/>
    <lineage>
        <taxon>Bacteria</taxon>
        <taxon>Bacillati</taxon>
        <taxon>Bacillota</taxon>
        <taxon>Tissierellia</taxon>
        <taxon>Tissierellales</taxon>
        <taxon>Tepidimicrobiaceae</taxon>
        <taxon>Schnuerera</taxon>
    </lineage>
</organism>
<feature type="transmembrane region" description="Helical" evidence="8">
    <location>
        <begin position="187"/>
        <end position="205"/>
    </location>
</feature>
<keyword evidence="7" id="KW-0460">Magnesium</keyword>
<feature type="transmembrane region" description="Helical" evidence="8">
    <location>
        <begin position="48"/>
        <end position="66"/>
    </location>
</feature>
<dbReference type="GO" id="GO:0044038">
    <property type="term" value="P:cell wall macromolecule biosynthetic process"/>
    <property type="evidence" value="ECO:0007669"/>
    <property type="project" value="TreeGrafter"/>
</dbReference>
<evidence type="ECO:0000256" key="5">
    <source>
        <dbReference type="ARBA" id="ARBA00022989"/>
    </source>
</evidence>
<dbReference type="GO" id="GO:0046872">
    <property type="term" value="F:metal ion binding"/>
    <property type="evidence" value="ECO:0007669"/>
    <property type="project" value="UniProtKB-KW"/>
</dbReference>
<evidence type="ECO:0000313" key="9">
    <source>
        <dbReference type="EMBL" id="SHD77144.1"/>
    </source>
</evidence>
<evidence type="ECO:0000256" key="7">
    <source>
        <dbReference type="PIRSR" id="PIRSR600715-1"/>
    </source>
</evidence>
<evidence type="ECO:0000256" key="4">
    <source>
        <dbReference type="ARBA" id="ARBA00022692"/>
    </source>
</evidence>
<sequence length="271" mass="30344">MNYINIFSFLISLALSYIGIPMILNMLLKNNTVSPNYKGENIPLSMGLSFVFIQIISLSIILLITGENIDYTVYYLFSFSLMGFVGLLDDLIGDKDVKGFKGHIKSFFRGELTTGGIKAGVGFFVALIISIILSVNIIEVLINTLLIALFTNLINLLDLRPGRSIKVFIMISLVMLITRGVKDYNFFFYSFYGILVIYFPLDLKAKAMMGDVGSNVLGITLGIYCAYTHNLASKIIYLILLIIIHILAERLSFSKIIDNNKILKFIDNLGR</sequence>
<comment type="subcellular location">
    <subcellularLocation>
        <location evidence="1">Cell membrane</location>
        <topology evidence="1">Multi-pass membrane protein</topology>
    </subcellularLocation>
</comment>
<evidence type="ECO:0000313" key="10">
    <source>
        <dbReference type="Proteomes" id="UP000245423"/>
    </source>
</evidence>
<dbReference type="Pfam" id="PF00953">
    <property type="entry name" value="Glycos_transf_4"/>
    <property type="match status" value="1"/>
</dbReference>
<protein>
    <recommendedName>
        <fullName evidence="11">UDP-N-acetylmuramyl pentapeptide phosphotransferase/UDP-N-acetylglucosamine-1-phosphate transferase</fullName>
    </recommendedName>
</protein>
<proteinExistence type="predicted"/>
<evidence type="ECO:0000256" key="1">
    <source>
        <dbReference type="ARBA" id="ARBA00004651"/>
    </source>
</evidence>
<feature type="transmembrane region" description="Helical" evidence="8">
    <location>
        <begin position="6"/>
        <end position="28"/>
    </location>
</feature>
<dbReference type="GO" id="GO:0016780">
    <property type="term" value="F:phosphotransferase activity, for other substituted phosphate groups"/>
    <property type="evidence" value="ECO:0007669"/>
    <property type="project" value="InterPro"/>
</dbReference>
<evidence type="ECO:0000256" key="6">
    <source>
        <dbReference type="ARBA" id="ARBA00023136"/>
    </source>
</evidence>
<keyword evidence="2" id="KW-1003">Cell membrane</keyword>
<dbReference type="AlphaFoldDB" id="M1ZH76"/>
<dbReference type="PANTHER" id="PTHR22926:SF3">
    <property type="entry name" value="UNDECAPRENYL-PHOSPHATE ALPHA-N-ACETYLGLUCOSAMINYL 1-PHOSPHATE TRANSFERASE"/>
    <property type="match status" value="1"/>
</dbReference>
<dbReference type="Proteomes" id="UP000245423">
    <property type="component" value="Chromosome 1"/>
</dbReference>
<keyword evidence="5 8" id="KW-1133">Transmembrane helix</keyword>
<reference evidence="9 10" key="1">
    <citation type="submission" date="2016-11" db="EMBL/GenBank/DDBJ databases">
        <authorList>
            <person name="Manzoor S."/>
        </authorList>
    </citation>
    <scope>NUCLEOTIDE SEQUENCE [LARGE SCALE GENOMIC DNA]</scope>
    <source>
        <strain evidence="9">Clostridium ultunense strain Esp</strain>
    </source>
</reference>
<feature type="transmembrane region" description="Helical" evidence="8">
    <location>
        <begin position="112"/>
        <end position="134"/>
    </location>
</feature>
<evidence type="ECO:0000256" key="3">
    <source>
        <dbReference type="ARBA" id="ARBA00022679"/>
    </source>
</evidence>
<evidence type="ECO:0000256" key="8">
    <source>
        <dbReference type="SAM" id="Phobius"/>
    </source>
</evidence>
<dbReference type="InterPro" id="IPR000715">
    <property type="entry name" value="Glycosyl_transferase_4"/>
</dbReference>
<comment type="cofactor">
    <cofactor evidence="7">
        <name>Mg(2+)</name>
        <dbReference type="ChEBI" id="CHEBI:18420"/>
    </cofactor>
</comment>
<keyword evidence="10" id="KW-1185">Reference proteome</keyword>
<keyword evidence="3" id="KW-0808">Transferase</keyword>
<dbReference type="GO" id="GO:0071555">
    <property type="term" value="P:cell wall organization"/>
    <property type="evidence" value="ECO:0007669"/>
    <property type="project" value="TreeGrafter"/>
</dbReference>
<name>M1ZH76_9FIRM</name>
<dbReference type="RefSeq" id="WP_005582854.1">
    <property type="nucleotide sequence ID" value="NZ_LT669839.1"/>
</dbReference>